<dbReference type="InterPro" id="IPR001789">
    <property type="entry name" value="Sig_transdc_resp-reg_receiver"/>
</dbReference>
<dbReference type="CDD" id="cd17535">
    <property type="entry name" value="REC_NarL-like"/>
    <property type="match status" value="1"/>
</dbReference>
<proteinExistence type="predicted"/>
<reference evidence="6" key="1">
    <citation type="journal article" date="2021" name="PeerJ">
        <title>Extensive microbial diversity within the chicken gut microbiome revealed by metagenomics and culture.</title>
        <authorList>
            <person name="Gilroy R."/>
            <person name="Ravi A."/>
            <person name="Getino M."/>
            <person name="Pursley I."/>
            <person name="Horton D.L."/>
            <person name="Alikhan N.F."/>
            <person name="Baker D."/>
            <person name="Gharbi K."/>
            <person name="Hall N."/>
            <person name="Watson M."/>
            <person name="Adriaenssens E.M."/>
            <person name="Foster-Nyarko E."/>
            <person name="Jarju S."/>
            <person name="Secka A."/>
            <person name="Antonio M."/>
            <person name="Oren A."/>
            <person name="Chaudhuri R.R."/>
            <person name="La Ragione R."/>
            <person name="Hildebrand F."/>
            <person name="Pallen M.J."/>
        </authorList>
    </citation>
    <scope>NUCLEOTIDE SEQUENCE</scope>
    <source>
        <strain evidence="6">ChiHejej3B27-3195</strain>
    </source>
</reference>
<dbReference type="GO" id="GO:0000160">
    <property type="term" value="P:phosphorelay signal transduction system"/>
    <property type="evidence" value="ECO:0007669"/>
    <property type="project" value="InterPro"/>
</dbReference>
<evidence type="ECO:0000259" key="5">
    <source>
        <dbReference type="PROSITE" id="PS50110"/>
    </source>
</evidence>
<dbReference type="SUPFAM" id="SSF52172">
    <property type="entry name" value="CheY-like"/>
    <property type="match status" value="1"/>
</dbReference>
<evidence type="ECO:0000256" key="2">
    <source>
        <dbReference type="ARBA" id="ARBA00023125"/>
    </source>
</evidence>
<feature type="domain" description="Response regulatory" evidence="5">
    <location>
        <begin position="4"/>
        <end position="120"/>
    </location>
</feature>
<dbReference type="InterPro" id="IPR039420">
    <property type="entry name" value="WalR-like"/>
</dbReference>
<evidence type="ECO:0000313" key="7">
    <source>
        <dbReference type="Proteomes" id="UP000824151"/>
    </source>
</evidence>
<evidence type="ECO:0000313" key="6">
    <source>
        <dbReference type="EMBL" id="HIW99274.1"/>
    </source>
</evidence>
<dbReference type="PROSITE" id="PS50110">
    <property type="entry name" value="RESPONSE_REGULATORY"/>
    <property type="match status" value="1"/>
</dbReference>
<evidence type="ECO:0000256" key="3">
    <source>
        <dbReference type="PROSITE-ProRule" id="PRU00169"/>
    </source>
</evidence>
<sequence>MTVTVVLADDEYLIRSALSTLLPLEADISIVAQASDGAEAYELFAEHRPDVVVLDQRMPEHPGIEAAQRILGLDPSCGVVMLTRNPVPGLLRTALSLGVRGFLGKDSDPAVIAEAIMAVSHGGRYLDNDVSAQALTDDNPLTPREQQLFRLTGEGYSVADIAARVHLSAGTVRNYLSSAIQKTPESTRHEAARHARTRGWL</sequence>
<evidence type="ECO:0000256" key="1">
    <source>
        <dbReference type="ARBA" id="ARBA00022553"/>
    </source>
</evidence>
<feature type="domain" description="HTH luxR-type" evidence="4">
    <location>
        <begin position="134"/>
        <end position="199"/>
    </location>
</feature>
<comment type="caution">
    <text evidence="6">The sequence shown here is derived from an EMBL/GenBank/DDBJ whole genome shotgun (WGS) entry which is preliminary data.</text>
</comment>
<accession>A0A9D1S197</accession>
<dbReference type="InterPro" id="IPR011006">
    <property type="entry name" value="CheY-like_superfamily"/>
</dbReference>
<feature type="modified residue" description="4-aspartylphosphate" evidence="3">
    <location>
        <position position="55"/>
    </location>
</feature>
<gene>
    <name evidence="6" type="ORF">H9871_03940</name>
</gene>
<dbReference type="InterPro" id="IPR016032">
    <property type="entry name" value="Sig_transdc_resp-reg_C-effctor"/>
</dbReference>
<name>A0A9D1S197_9MICC</name>
<dbReference type="Proteomes" id="UP000824151">
    <property type="component" value="Unassembled WGS sequence"/>
</dbReference>
<dbReference type="PROSITE" id="PS00622">
    <property type="entry name" value="HTH_LUXR_1"/>
    <property type="match status" value="1"/>
</dbReference>
<dbReference type="SMART" id="SM00421">
    <property type="entry name" value="HTH_LUXR"/>
    <property type="match status" value="1"/>
</dbReference>
<dbReference type="AlphaFoldDB" id="A0A9D1S197"/>
<dbReference type="InterPro" id="IPR000792">
    <property type="entry name" value="Tscrpt_reg_LuxR_C"/>
</dbReference>
<keyword evidence="1 3" id="KW-0597">Phosphoprotein</keyword>
<dbReference type="PRINTS" id="PR00038">
    <property type="entry name" value="HTHLUXR"/>
</dbReference>
<dbReference type="PANTHER" id="PTHR43214">
    <property type="entry name" value="TWO-COMPONENT RESPONSE REGULATOR"/>
    <property type="match status" value="1"/>
</dbReference>
<dbReference type="GO" id="GO:0006355">
    <property type="term" value="P:regulation of DNA-templated transcription"/>
    <property type="evidence" value="ECO:0007669"/>
    <property type="project" value="InterPro"/>
</dbReference>
<dbReference type="Gene3D" id="3.40.50.2300">
    <property type="match status" value="1"/>
</dbReference>
<organism evidence="6 7">
    <name type="scientific">Candidatus Nesterenkonia stercoripullorum</name>
    <dbReference type="NCBI Taxonomy" id="2838701"/>
    <lineage>
        <taxon>Bacteria</taxon>
        <taxon>Bacillati</taxon>
        <taxon>Actinomycetota</taxon>
        <taxon>Actinomycetes</taxon>
        <taxon>Micrococcales</taxon>
        <taxon>Micrococcaceae</taxon>
        <taxon>Nesterenkonia</taxon>
    </lineage>
</organism>
<dbReference type="Pfam" id="PF00072">
    <property type="entry name" value="Response_reg"/>
    <property type="match status" value="1"/>
</dbReference>
<dbReference type="InterPro" id="IPR058245">
    <property type="entry name" value="NreC/VraR/RcsB-like_REC"/>
</dbReference>
<dbReference type="Pfam" id="PF00196">
    <property type="entry name" value="GerE"/>
    <property type="match status" value="1"/>
</dbReference>
<dbReference type="CDD" id="cd06170">
    <property type="entry name" value="LuxR_C_like"/>
    <property type="match status" value="1"/>
</dbReference>
<dbReference type="GO" id="GO:0003677">
    <property type="term" value="F:DNA binding"/>
    <property type="evidence" value="ECO:0007669"/>
    <property type="project" value="UniProtKB-KW"/>
</dbReference>
<evidence type="ECO:0000259" key="4">
    <source>
        <dbReference type="PROSITE" id="PS50043"/>
    </source>
</evidence>
<dbReference type="SMART" id="SM00448">
    <property type="entry name" value="REC"/>
    <property type="match status" value="1"/>
</dbReference>
<dbReference type="SUPFAM" id="SSF46894">
    <property type="entry name" value="C-terminal effector domain of the bipartite response regulators"/>
    <property type="match status" value="1"/>
</dbReference>
<reference evidence="6" key="2">
    <citation type="submission" date="2021-04" db="EMBL/GenBank/DDBJ databases">
        <authorList>
            <person name="Gilroy R."/>
        </authorList>
    </citation>
    <scope>NUCLEOTIDE SEQUENCE</scope>
    <source>
        <strain evidence="6">ChiHejej3B27-3195</strain>
    </source>
</reference>
<protein>
    <submittedName>
        <fullName evidence="6">Response regulator transcription factor</fullName>
    </submittedName>
</protein>
<dbReference type="PROSITE" id="PS50043">
    <property type="entry name" value="HTH_LUXR_2"/>
    <property type="match status" value="1"/>
</dbReference>
<dbReference type="PANTHER" id="PTHR43214:SF42">
    <property type="entry name" value="TRANSCRIPTIONAL REGULATORY PROTEIN DESR"/>
    <property type="match status" value="1"/>
</dbReference>
<keyword evidence="2" id="KW-0238">DNA-binding</keyword>
<dbReference type="EMBL" id="DXGD01000140">
    <property type="protein sequence ID" value="HIW99274.1"/>
    <property type="molecule type" value="Genomic_DNA"/>
</dbReference>